<evidence type="ECO:0000259" key="4">
    <source>
        <dbReference type="PROSITE" id="PS01124"/>
    </source>
</evidence>
<evidence type="ECO:0000256" key="3">
    <source>
        <dbReference type="ARBA" id="ARBA00023163"/>
    </source>
</evidence>
<gene>
    <name evidence="5" type="ORF">NYR02_14515</name>
</gene>
<dbReference type="SUPFAM" id="SSF46689">
    <property type="entry name" value="Homeodomain-like"/>
    <property type="match status" value="1"/>
</dbReference>
<accession>A0A9X2WGW1</accession>
<evidence type="ECO:0000256" key="2">
    <source>
        <dbReference type="ARBA" id="ARBA00023125"/>
    </source>
</evidence>
<keyword evidence="2" id="KW-0238">DNA-binding</keyword>
<dbReference type="Gene3D" id="1.10.10.60">
    <property type="entry name" value="Homeodomain-like"/>
    <property type="match status" value="1"/>
</dbReference>
<dbReference type="RefSeq" id="WP_260977072.1">
    <property type="nucleotide sequence ID" value="NZ_JAOANI010000022.1"/>
</dbReference>
<organism evidence="5 6">
    <name type="scientific">Thalassolituus pacificus</name>
    <dbReference type="NCBI Taxonomy" id="2975440"/>
    <lineage>
        <taxon>Bacteria</taxon>
        <taxon>Pseudomonadati</taxon>
        <taxon>Pseudomonadota</taxon>
        <taxon>Gammaproteobacteria</taxon>
        <taxon>Oceanospirillales</taxon>
        <taxon>Oceanospirillaceae</taxon>
        <taxon>Thalassolituus</taxon>
    </lineage>
</organism>
<reference evidence="5" key="2">
    <citation type="submission" date="2022-08" db="EMBL/GenBank/DDBJ databases">
        <authorList>
            <person name="Dong C."/>
        </authorList>
    </citation>
    <scope>NUCLEOTIDE SEQUENCE</scope>
    <source>
        <strain evidence="5">59MF3M-4</strain>
    </source>
</reference>
<dbReference type="InterPro" id="IPR018060">
    <property type="entry name" value="HTH_AraC"/>
</dbReference>
<dbReference type="EMBL" id="JAOANI010000022">
    <property type="protein sequence ID" value="MCT7360232.1"/>
    <property type="molecule type" value="Genomic_DNA"/>
</dbReference>
<sequence>MPTPQNAGIVRVTGSWIRLLTDWLDQNGLDAPALRAAVAAYGPTDNVPINDWAQMLEAAFALRPQDQAASLALARLVTLQHTGVLGYLAAACDNLGQALLSYQRFERLFYGASVAQIHSRSVDSTPCVEIAWQPLPGMALVDETAIAALVHITRQNLVRDVALQQVHFSHRCNPQQLQALEDFFACPVVMESDRIRLLFSVDVLSLPLMRGEPGLRHLLEEQALSMLRAVPEPDEFLRQLQAEVVRLLPEGEATIESLAPRLYCSVRTLQRRLDEKNLSWKALLDRTREQLACQYLADNSLSLLEVSMLLGYRNQGTFSRAFKRWQNCSPLAYRKHQMHKNASDHKD</sequence>
<comment type="caution">
    <text evidence="5">The sequence shown here is derived from an EMBL/GenBank/DDBJ whole genome shotgun (WGS) entry which is preliminary data.</text>
</comment>
<name>A0A9X2WGW1_9GAMM</name>
<dbReference type="Pfam" id="PF12625">
    <property type="entry name" value="Arabinose_bd"/>
    <property type="match status" value="1"/>
</dbReference>
<keyword evidence="1" id="KW-0805">Transcription regulation</keyword>
<dbReference type="GO" id="GO:0000976">
    <property type="term" value="F:transcription cis-regulatory region binding"/>
    <property type="evidence" value="ECO:0007669"/>
    <property type="project" value="TreeGrafter"/>
</dbReference>
<dbReference type="PROSITE" id="PS01124">
    <property type="entry name" value="HTH_ARAC_FAMILY_2"/>
    <property type="match status" value="1"/>
</dbReference>
<evidence type="ECO:0000256" key="1">
    <source>
        <dbReference type="ARBA" id="ARBA00023015"/>
    </source>
</evidence>
<feature type="domain" description="HTH araC/xylS-type" evidence="4">
    <location>
        <begin position="238"/>
        <end position="336"/>
    </location>
</feature>
<protein>
    <submittedName>
        <fullName evidence="5">AraC family transcriptional regulator</fullName>
    </submittedName>
</protein>
<dbReference type="InterPro" id="IPR032687">
    <property type="entry name" value="AraC-type_N"/>
</dbReference>
<evidence type="ECO:0000313" key="5">
    <source>
        <dbReference type="EMBL" id="MCT7360232.1"/>
    </source>
</evidence>
<dbReference type="AlphaFoldDB" id="A0A9X2WGW1"/>
<dbReference type="Proteomes" id="UP001147830">
    <property type="component" value="Unassembled WGS sequence"/>
</dbReference>
<dbReference type="PANTHER" id="PTHR47894">
    <property type="entry name" value="HTH-TYPE TRANSCRIPTIONAL REGULATOR GADX"/>
    <property type="match status" value="1"/>
</dbReference>
<keyword evidence="3" id="KW-0804">Transcription</keyword>
<keyword evidence="6" id="KW-1185">Reference proteome</keyword>
<proteinExistence type="predicted"/>
<evidence type="ECO:0000313" key="6">
    <source>
        <dbReference type="Proteomes" id="UP001147830"/>
    </source>
</evidence>
<dbReference type="SMART" id="SM00342">
    <property type="entry name" value="HTH_ARAC"/>
    <property type="match status" value="1"/>
</dbReference>
<dbReference type="Pfam" id="PF12833">
    <property type="entry name" value="HTH_18"/>
    <property type="match status" value="1"/>
</dbReference>
<dbReference type="GO" id="GO:0003700">
    <property type="term" value="F:DNA-binding transcription factor activity"/>
    <property type="evidence" value="ECO:0007669"/>
    <property type="project" value="InterPro"/>
</dbReference>
<dbReference type="GO" id="GO:0005829">
    <property type="term" value="C:cytosol"/>
    <property type="evidence" value="ECO:0007669"/>
    <property type="project" value="TreeGrafter"/>
</dbReference>
<dbReference type="PANTHER" id="PTHR47894:SF1">
    <property type="entry name" value="HTH-TYPE TRANSCRIPTIONAL REGULATOR VQSM"/>
    <property type="match status" value="1"/>
</dbReference>
<reference evidence="5" key="1">
    <citation type="journal article" date="2022" name="Front. Microbiol.">
        <title>Genome-based taxonomic rearrangement of Oceanobacter-related bacteria including the description of Thalassolituus hydrocarbonoclasticus sp. nov. and Thalassolituus pacificus sp. nov. and emended description of the genus Thalassolituus.</title>
        <authorList>
            <person name="Dong C."/>
            <person name="Wei L."/>
            <person name="Wang J."/>
            <person name="Lai Q."/>
            <person name="Huang Z."/>
            <person name="Shao Z."/>
        </authorList>
    </citation>
    <scope>NUCLEOTIDE SEQUENCE</scope>
    <source>
        <strain evidence="5">59MF3M-4</strain>
    </source>
</reference>
<dbReference type="InterPro" id="IPR009057">
    <property type="entry name" value="Homeodomain-like_sf"/>
</dbReference>